<accession>A0A9X3WV95</accession>
<gene>
    <name evidence="2" type="ORF">NC797_09255</name>
</gene>
<keyword evidence="3" id="KW-1185">Reference proteome</keyword>
<dbReference type="InterPro" id="IPR025736">
    <property type="entry name" value="PucR_C-HTH_dom"/>
</dbReference>
<evidence type="ECO:0000313" key="3">
    <source>
        <dbReference type="Proteomes" id="UP001145050"/>
    </source>
</evidence>
<dbReference type="Gene3D" id="1.10.10.2840">
    <property type="entry name" value="PucR C-terminal helix-turn-helix domain"/>
    <property type="match status" value="1"/>
</dbReference>
<comment type="caution">
    <text evidence="2">The sequence shown here is derived from an EMBL/GenBank/DDBJ whole genome shotgun (WGS) entry which is preliminary data.</text>
</comment>
<reference evidence="2" key="1">
    <citation type="submission" date="2022-06" db="EMBL/GenBank/DDBJ databases">
        <title>Aquibacillus sp. a new bacterium isolated from soil saline samples.</title>
        <authorList>
            <person name="Galisteo C."/>
            <person name="De La Haba R."/>
            <person name="Sanchez-Porro C."/>
            <person name="Ventosa A."/>
        </authorList>
    </citation>
    <scope>NUCLEOTIDE SEQUENCE</scope>
    <source>
        <strain evidence="2">3ASR75-11</strain>
    </source>
</reference>
<proteinExistence type="predicted"/>
<dbReference type="AlphaFoldDB" id="A0A9X3WV95"/>
<feature type="domain" description="PucR C-terminal helix-turn-helix" evidence="1">
    <location>
        <begin position="238"/>
        <end position="295"/>
    </location>
</feature>
<name>A0A9X3WV95_9BACI</name>
<dbReference type="EMBL" id="JAMQKB010000007">
    <property type="protein sequence ID" value="MDC3424696.1"/>
    <property type="molecule type" value="Genomic_DNA"/>
</dbReference>
<dbReference type="PANTHER" id="PTHR33744:SF15">
    <property type="entry name" value="CARBOHYDRATE DIACID REGULATOR"/>
    <property type="match status" value="1"/>
</dbReference>
<dbReference type="InterPro" id="IPR042070">
    <property type="entry name" value="PucR_C-HTH_sf"/>
</dbReference>
<dbReference type="InterPro" id="IPR051448">
    <property type="entry name" value="CdaR-like_regulators"/>
</dbReference>
<organism evidence="2 3">
    <name type="scientific">Terrihalobacillus insolitus</name>
    <dbReference type="NCBI Taxonomy" id="2950438"/>
    <lineage>
        <taxon>Bacteria</taxon>
        <taxon>Bacillati</taxon>
        <taxon>Bacillota</taxon>
        <taxon>Bacilli</taxon>
        <taxon>Bacillales</taxon>
        <taxon>Bacillaceae</taxon>
        <taxon>Terrihalobacillus</taxon>
    </lineage>
</organism>
<dbReference type="InterPro" id="IPR009057">
    <property type="entry name" value="Homeodomain-like_sf"/>
</dbReference>
<sequence>MFEQLKELFPSLIQAEPHIQLDMERYHWFKTKENEVIGVDKEELSTSERDLLKLFLEPYQVEQLPVTNREHEWIDVLFHNKHHAPTLTTKKLQSFRFIYFRLSKNSVDPVEFREAIHGIYPTKVPIIWENNHEGIIVEEAYNEQEKDISYEQIVDVLMGDFYIKLHFYVGPVLTDLERASDAYKWGKHTFDKLLQYNKKPVTTFVEAVPFLIVDHLDEKNRSKITETVLQETLSDEELLKTIQLFLECGSNTTLAAKKLYMHRNSLQYRVDKFIDKTGIDIRNFNQALTVYLAIMLKNK</sequence>
<dbReference type="Proteomes" id="UP001145050">
    <property type="component" value="Unassembled WGS sequence"/>
</dbReference>
<evidence type="ECO:0000259" key="1">
    <source>
        <dbReference type="Pfam" id="PF13556"/>
    </source>
</evidence>
<dbReference type="Pfam" id="PF13556">
    <property type="entry name" value="HTH_30"/>
    <property type="match status" value="1"/>
</dbReference>
<protein>
    <submittedName>
        <fullName evidence="2">Helix-turn-helix domain-containing protein</fullName>
    </submittedName>
</protein>
<dbReference type="RefSeq" id="WP_272436496.1">
    <property type="nucleotide sequence ID" value="NZ_JAMQKB010000007.1"/>
</dbReference>
<dbReference type="PANTHER" id="PTHR33744">
    <property type="entry name" value="CARBOHYDRATE DIACID REGULATOR"/>
    <property type="match status" value="1"/>
</dbReference>
<evidence type="ECO:0000313" key="2">
    <source>
        <dbReference type="EMBL" id="MDC3424696.1"/>
    </source>
</evidence>
<dbReference type="SUPFAM" id="SSF46689">
    <property type="entry name" value="Homeodomain-like"/>
    <property type="match status" value="1"/>
</dbReference>